<evidence type="ECO:0000256" key="1">
    <source>
        <dbReference type="SAM" id="Phobius"/>
    </source>
</evidence>
<accession>A0A0G0Q5F4</accession>
<organism evidence="2 3">
    <name type="scientific">candidate division WS6 bacterium GW2011_GWF2_39_15</name>
    <dbReference type="NCBI Taxonomy" id="1619100"/>
    <lineage>
        <taxon>Bacteria</taxon>
        <taxon>Candidatus Dojkabacteria</taxon>
    </lineage>
</organism>
<name>A0A0G0Q5F4_9BACT</name>
<dbReference type="AlphaFoldDB" id="A0A0G0Q5F4"/>
<dbReference type="InterPro" id="IPR011055">
    <property type="entry name" value="Dup_hybrid_motif"/>
</dbReference>
<feature type="transmembrane region" description="Helical" evidence="1">
    <location>
        <begin position="784"/>
        <end position="804"/>
    </location>
</feature>
<proteinExistence type="predicted"/>
<dbReference type="Proteomes" id="UP000034799">
    <property type="component" value="Unassembled WGS sequence"/>
</dbReference>
<keyword evidence="1" id="KW-0812">Transmembrane</keyword>
<reference evidence="2 3" key="1">
    <citation type="journal article" date="2015" name="Nature">
        <title>rRNA introns, odd ribosomes, and small enigmatic genomes across a large radiation of phyla.</title>
        <authorList>
            <person name="Brown C.T."/>
            <person name="Hug L.A."/>
            <person name="Thomas B.C."/>
            <person name="Sharon I."/>
            <person name="Castelle C.J."/>
            <person name="Singh A."/>
            <person name="Wilkins M.J."/>
            <person name="Williams K.H."/>
            <person name="Banfield J.F."/>
        </authorList>
    </citation>
    <scope>NUCLEOTIDE SEQUENCE [LARGE SCALE GENOMIC DNA]</scope>
</reference>
<gene>
    <name evidence="2" type="ORF">UT34_C0002G0137</name>
</gene>
<dbReference type="PATRIC" id="fig|1619100.3.peg.683"/>
<evidence type="ECO:0000313" key="3">
    <source>
        <dbReference type="Proteomes" id="UP000034799"/>
    </source>
</evidence>
<comment type="caution">
    <text evidence="2">The sequence shown here is derived from an EMBL/GenBank/DDBJ whole genome shotgun (WGS) entry which is preliminary data.</text>
</comment>
<dbReference type="Gene3D" id="2.70.70.10">
    <property type="entry name" value="Glucose Permease (Domain IIA)"/>
    <property type="match status" value="1"/>
</dbReference>
<dbReference type="EMBL" id="LBWK01000002">
    <property type="protein sequence ID" value="KKR05630.1"/>
    <property type="molecule type" value="Genomic_DNA"/>
</dbReference>
<protein>
    <submittedName>
        <fullName evidence="2">Uncharacterized protein</fullName>
    </submittedName>
</protein>
<sequence>MAGKRKAEYEDALQSIYDFIFKNNKNKGRLRPGRISGAAASDKLAAALAEIASKPGFYASDVVMNSIGQSIGSPEWIRLWTDKLNVEKFQGADDSAGRLRVKNIETAKLITNPRKYVAGAYASAKAEREWARKVGFAGYIDGAVALLWAKKNGMSWGDAAKLSAAASFELQPIHREEASRMFAETAAYETFKGDKNKAYDAAKDLYKAIGSSALTRGGKVTAQVQTIYGGSKQQYLQDFLSKLKPEEQALLQKGQSGQKFEDMRDSDKYRGLVTNLKKYESAYDRINQRYNELAGHLSKVRDTSGQRLYSDNDIKDLLNSYSDSKDLSKLGELGVSSKDVGKYLGNVHELNPTIYRRLINRNLHAKMMLQDPDKDMDEIKKIQQGMSVVGLWQRTHGEGLDYSVLHGQIANELKSASLSNTRKTQLQNLQKQVESFQQEHAKMLGPSKMFGYMGMGKQIPNTAGMKKSMDNYLKAEYNLWDFKLKDLQTKISQGATLTDAERKDYSEARKMISLLDVERSQLKSLPWAGNRIVVGQLAGMFRAYQGLMKGELGNQLVNGMFWATDGGNPLAPGEIGGIRLALRKGKGEYDTQDFGGVVVSRDNIHQAYSRMAAMYYLSPGSLMKTFFWNGEGLAFLSSINQERAAGMLNLRKDKIAEVLGLSQEDLSKKMGSNFLSIIDALRKSKDSRAKGLLKGAGFASDVSTFTGSWARFYNMNVSGVYNRMNGRIKEKIMGGIGKLLAGKIKSEIWNDAVSKFVAGAIGIKQMIRAGIEALLQAANVSTGGTMTLVIGFLANVATEALYSVSKPLMELAAGLVSAIVFFALILLFFGFVFLTQGFGIINSPYRSIIPSTCAACADYNPDSGLYEGIPSEDGTGFPSSNSSCPFTFEPAICTQGDGGNSSSYHQSHHAIDIGTNSVNANKDIWHAPADGKVTLYRASNICASTGKDYGGWLEFADNAGNVYTILHVRALVGVGPVKKGTALAVTRRDLTNDGSCWTGPHFHLHVSAKGSYVNSEDWYRNKLKCSFSPCP</sequence>
<feature type="transmembrane region" description="Helical" evidence="1">
    <location>
        <begin position="811"/>
        <end position="834"/>
    </location>
</feature>
<dbReference type="CDD" id="cd12797">
    <property type="entry name" value="M23_peptidase"/>
    <property type="match status" value="1"/>
</dbReference>
<evidence type="ECO:0000313" key="2">
    <source>
        <dbReference type="EMBL" id="KKR05630.1"/>
    </source>
</evidence>
<keyword evidence="1" id="KW-1133">Transmembrane helix</keyword>
<dbReference type="STRING" id="1619100.UT34_C0002G0137"/>
<keyword evidence="1" id="KW-0472">Membrane</keyword>